<feature type="compositionally biased region" description="Polar residues" evidence="1">
    <location>
        <begin position="175"/>
        <end position="226"/>
    </location>
</feature>
<evidence type="ECO:0000256" key="2">
    <source>
        <dbReference type="SAM" id="Phobius"/>
    </source>
</evidence>
<feature type="compositionally biased region" description="Low complexity" evidence="1">
    <location>
        <begin position="227"/>
        <end position="239"/>
    </location>
</feature>
<keyword evidence="2" id="KW-0472">Membrane</keyword>
<accession>R4XAX7</accession>
<keyword evidence="4" id="KW-1185">Reference proteome</keyword>
<dbReference type="GO" id="GO:0071782">
    <property type="term" value="C:endoplasmic reticulum tubular network"/>
    <property type="evidence" value="ECO:0007669"/>
    <property type="project" value="TreeGrafter"/>
</dbReference>
<protein>
    <recommendedName>
        <fullName evidence="5">Endoplasmic reticulum junction formation protein lunapark</fullName>
    </recommendedName>
</protein>
<evidence type="ECO:0000256" key="1">
    <source>
        <dbReference type="SAM" id="MobiDB-lite"/>
    </source>
</evidence>
<feature type="region of interest" description="Disordered" evidence="1">
    <location>
        <begin position="336"/>
        <end position="389"/>
    </location>
</feature>
<keyword evidence="2" id="KW-0812">Transmembrane</keyword>
<feature type="compositionally biased region" description="Polar residues" evidence="1">
    <location>
        <begin position="245"/>
        <end position="260"/>
    </location>
</feature>
<dbReference type="eggNOG" id="KOG2846">
    <property type="taxonomic scope" value="Eukaryota"/>
</dbReference>
<feature type="transmembrane region" description="Helical" evidence="2">
    <location>
        <begin position="79"/>
        <end position="100"/>
    </location>
</feature>
<dbReference type="GO" id="GO:0071786">
    <property type="term" value="P:endoplasmic reticulum tubular network organization"/>
    <property type="evidence" value="ECO:0007669"/>
    <property type="project" value="InterPro"/>
</dbReference>
<dbReference type="AlphaFoldDB" id="R4XAX7"/>
<dbReference type="EMBL" id="CAHR02000117">
    <property type="protein sequence ID" value="CCG83019.1"/>
    <property type="molecule type" value="Genomic_DNA"/>
</dbReference>
<dbReference type="OrthoDB" id="1725934at2759"/>
<dbReference type="PANTHER" id="PTHR22166">
    <property type="entry name" value="ENDOPLASMIC RETICULUM JUNCTION FORMATION PROTEIN LUNAPARK"/>
    <property type="match status" value="1"/>
</dbReference>
<dbReference type="Proteomes" id="UP000013776">
    <property type="component" value="Unassembled WGS sequence"/>
</dbReference>
<dbReference type="PANTHER" id="PTHR22166:SF12">
    <property type="entry name" value="ENDOPLASMIC RETICULUM JUNCTION FORMATION PROTEIN LUNAPARK"/>
    <property type="match status" value="1"/>
</dbReference>
<keyword evidence="2" id="KW-1133">Transmembrane helix</keyword>
<dbReference type="InterPro" id="IPR040115">
    <property type="entry name" value="Lnp"/>
</dbReference>
<reference evidence="3 4" key="1">
    <citation type="journal article" date="2013" name="MBio">
        <title>Genome sequencing of the plant pathogen Taphrina deformans, the causal agent of peach leaf curl.</title>
        <authorList>
            <person name="Cisse O.H."/>
            <person name="Almeida J.M.G.C.F."/>
            <person name="Fonseca A."/>
            <person name="Kumar A.A."/>
            <person name="Salojaervi J."/>
            <person name="Overmyer K."/>
            <person name="Hauser P.M."/>
            <person name="Pagni M."/>
        </authorList>
    </citation>
    <scope>NUCLEOTIDE SEQUENCE [LARGE SCALE GENOMIC DNA]</scope>
    <source>
        <strain evidence="4">PYCC 5710 / ATCC 11124 / CBS 356.35 / IMI 108563 / JCM 9778 / NBRC 8474</strain>
    </source>
</reference>
<proteinExistence type="predicted"/>
<evidence type="ECO:0000313" key="4">
    <source>
        <dbReference type="Proteomes" id="UP000013776"/>
    </source>
</evidence>
<gene>
    <name evidence="3" type="ORF">TAPDE_003160</name>
</gene>
<dbReference type="VEuPathDB" id="FungiDB:TAPDE_003160"/>
<feature type="region of interest" description="Disordered" evidence="1">
    <location>
        <begin position="175"/>
        <end position="263"/>
    </location>
</feature>
<comment type="caution">
    <text evidence="3">The sequence shown here is derived from an EMBL/GenBank/DDBJ whole genome shotgun (WGS) entry which is preliminary data.</text>
</comment>
<feature type="compositionally biased region" description="Polar residues" evidence="1">
    <location>
        <begin position="380"/>
        <end position="389"/>
    </location>
</feature>
<organism evidence="3 4">
    <name type="scientific">Taphrina deformans (strain PYCC 5710 / ATCC 11124 / CBS 356.35 / IMI 108563 / JCM 9778 / NBRC 8474)</name>
    <name type="common">Peach leaf curl fungus</name>
    <name type="synonym">Lalaria deformans</name>
    <dbReference type="NCBI Taxonomy" id="1097556"/>
    <lineage>
        <taxon>Eukaryota</taxon>
        <taxon>Fungi</taxon>
        <taxon>Dikarya</taxon>
        <taxon>Ascomycota</taxon>
        <taxon>Taphrinomycotina</taxon>
        <taxon>Taphrinomycetes</taxon>
        <taxon>Taphrinales</taxon>
        <taxon>Taphrinaceae</taxon>
        <taxon>Taphrina</taxon>
    </lineage>
</organism>
<evidence type="ECO:0000313" key="3">
    <source>
        <dbReference type="EMBL" id="CCG83019.1"/>
    </source>
</evidence>
<evidence type="ECO:0008006" key="5">
    <source>
        <dbReference type="Google" id="ProtNLM"/>
    </source>
</evidence>
<feature type="transmembrane region" description="Helical" evidence="2">
    <location>
        <begin position="112"/>
        <end position="133"/>
    </location>
</feature>
<sequence length="389" mass="44450">MFSLDRQIIVPDPTAEYFCLIFTWVRRHRYRLVMFKWFRKDTDVKSLEKELANLASRVTKHEASLSRFRASARRYKGAITLYGILFYVIYFAVWIAFLARKTQDTRRWTIETLPVVGIPIIIYLLRSVISTYYDRRIATEESSLDSLKLQQKEKIEEFKTKTDFYTTKSLIDRYSNTENDTAGTPGNNKSKSIVGSPVTGTKVQHGSVVSSPQQIQHQLHQSPRLATQSQMTPQRQQQSLLGTVPTPSSLSGTPKTTTKQEPPRIAEFAPNAEAHNVAADRHWYDRLLDVVIGEDEGNDKSRHRLEQTIRTKDEKITGLELEILRLQKLVNAPKEISDSPAEAMPEKHSSTKIEPIVVEQQASGRDDSASTAKPRKSNRRTNTTEQSRD</sequence>
<name>R4XAX7_TAPDE</name>